<dbReference type="InterPro" id="IPR004360">
    <property type="entry name" value="Glyas_Fos-R_dOase_dom"/>
</dbReference>
<dbReference type="InterPro" id="IPR052537">
    <property type="entry name" value="Extradiol_RC_dioxygenase"/>
</dbReference>
<evidence type="ECO:0000313" key="2">
    <source>
        <dbReference type="EMBL" id="RDX00775.1"/>
    </source>
</evidence>
<dbReference type="Proteomes" id="UP000257055">
    <property type="component" value="Unassembled WGS sequence"/>
</dbReference>
<dbReference type="Pfam" id="PF00903">
    <property type="entry name" value="Glyoxalase"/>
    <property type="match status" value="1"/>
</dbReference>
<evidence type="ECO:0000313" key="3">
    <source>
        <dbReference type="Proteomes" id="UP000257055"/>
    </source>
</evidence>
<dbReference type="AlphaFoldDB" id="A0A3D8TPQ2"/>
<name>A0A3D8TPQ2_9LIST</name>
<dbReference type="InterPro" id="IPR037523">
    <property type="entry name" value="VOC_core"/>
</dbReference>
<dbReference type="PANTHER" id="PTHR36110">
    <property type="entry name" value="RING-CLEAVING DIOXYGENASE MHQE-RELATED"/>
    <property type="match status" value="1"/>
</dbReference>
<dbReference type="Gene3D" id="3.10.180.10">
    <property type="entry name" value="2,3-Dihydroxybiphenyl 1,2-Dioxygenase, domain 1"/>
    <property type="match status" value="2"/>
</dbReference>
<dbReference type="PANTHER" id="PTHR36110:SF4">
    <property type="entry name" value="RING-CLEAVING DIOXYGENASE MHQA-RELATED"/>
    <property type="match status" value="1"/>
</dbReference>
<feature type="domain" description="VOC" evidence="1">
    <location>
        <begin position="4"/>
        <end position="124"/>
    </location>
</feature>
<evidence type="ECO:0000259" key="1">
    <source>
        <dbReference type="PROSITE" id="PS51819"/>
    </source>
</evidence>
<proteinExistence type="predicted"/>
<comment type="caution">
    <text evidence="2">The sequence shown here is derived from an EMBL/GenBank/DDBJ whole genome shotgun (WGS) entry which is preliminary data.</text>
</comment>
<gene>
    <name evidence="2" type="ORF">UR08_07275</name>
</gene>
<dbReference type="InterPro" id="IPR029068">
    <property type="entry name" value="Glyas_Bleomycin-R_OHBP_Dase"/>
</dbReference>
<dbReference type="EMBL" id="LARY01000002">
    <property type="protein sequence ID" value="RDX00775.1"/>
    <property type="molecule type" value="Genomic_DNA"/>
</dbReference>
<accession>A0A3D8TPQ2</accession>
<reference evidence="3" key="1">
    <citation type="submission" date="2015-04" db="EMBL/GenBank/DDBJ databases">
        <authorList>
            <person name="Schardt J."/>
            <person name="Mueller-Herbst S."/>
            <person name="Scherer S."/>
            <person name="Huptas C."/>
        </authorList>
    </citation>
    <scope>NUCLEOTIDE SEQUENCE [LARGE SCALE GENOMIC DNA]</scope>
    <source>
        <strain evidence="3">Kiel-L1</strain>
    </source>
</reference>
<dbReference type="RefSeq" id="WP_115753018.1">
    <property type="nucleotide sequence ID" value="NZ_LARY01000002.1"/>
</dbReference>
<sequence>MIQGIHHISAFIKDFETTHHFYQDILGYRLVKNTVNQTNLKMRHLFYGDYAGTPGTVLTFFEIPRIGHTYEGSHYFGRVSLGVPDGSLAFWERRLDRYGCLFKRDETGILFEDPDGMKLRLMEIPEVIEQSLATRHSEISREKQIIRIVQVEICTNVPLETESWLKEIGFQGEAGRLSNDVAGNFTQVIPNFLAEKTRFGRGAIDHLAYALRSKQEVDELHAWAKDRGFIVEELADRGYFKSLYLRDPGGGRIEFASLEPGFTLDENLEDLGSGLRLPPFLEVKRAEIESYFGGV</sequence>
<dbReference type="PROSITE" id="PS51819">
    <property type="entry name" value="VOC"/>
    <property type="match status" value="2"/>
</dbReference>
<keyword evidence="3" id="KW-1185">Reference proteome</keyword>
<protein>
    <recommendedName>
        <fullName evidence="1">VOC domain-containing protein</fullName>
    </recommendedName>
</protein>
<dbReference type="SUPFAM" id="SSF54593">
    <property type="entry name" value="Glyoxalase/Bleomycin resistance protein/Dihydroxybiphenyl dioxygenase"/>
    <property type="match status" value="1"/>
</dbReference>
<organism evidence="2 3">
    <name type="scientific">Listeria kieliensis</name>
    <dbReference type="NCBI Taxonomy" id="1621700"/>
    <lineage>
        <taxon>Bacteria</taxon>
        <taxon>Bacillati</taxon>
        <taxon>Bacillota</taxon>
        <taxon>Bacilli</taxon>
        <taxon>Bacillales</taxon>
        <taxon>Listeriaceae</taxon>
        <taxon>Listeria</taxon>
    </lineage>
</organism>
<feature type="domain" description="VOC" evidence="1">
    <location>
        <begin position="147"/>
        <end position="258"/>
    </location>
</feature>